<dbReference type="EMBL" id="JBBXJM010000002">
    <property type="protein sequence ID" value="KAL1412098.1"/>
    <property type="molecule type" value="Genomic_DNA"/>
</dbReference>
<feature type="transmembrane region" description="Helical" evidence="1">
    <location>
        <begin position="128"/>
        <end position="147"/>
    </location>
</feature>
<accession>A0ABR3QCJ6</accession>
<dbReference type="GeneID" id="95984138"/>
<protein>
    <submittedName>
        <fullName evidence="2">Uncharacterized protein</fullName>
    </submittedName>
</protein>
<feature type="transmembrane region" description="Helical" evidence="1">
    <location>
        <begin position="104"/>
        <end position="121"/>
    </location>
</feature>
<keyword evidence="3" id="KW-1185">Reference proteome</keyword>
<reference evidence="2 3" key="1">
    <citation type="submission" date="2023-08" db="EMBL/GenBank/DDBJ databases">
        <title>Annotated Genome Sequence of Vanrija albida AlHP1.</title>
        <authorList>
            <person name="Herzog R."/>
        </authorList>
    </citation>
    <scope>NUCLEOTIDE SEQUENCE [LARGE SCALE GENOMIC DNA]</scope>
    <source>
        <strain evidence="2 3">AlHP1</strain>
    </source>
</reference>
<keyword evidence="1" id="KW-0472">Membrane</keyword>
<keyword evidence="1" id="KW-0812">Transmembrane</keyword>
<dbReference type="RefSeq" id="XP_069212042.1">
    <property type="nucleotide sequence ID" value="XM_069351656.1"/>
</dbReference>
<dbReference type="Proteomes" id="UP001565368">
    <property type="component" value="Unassembled WGS sequence"/>
</dbReference>
<organism evidence="2 3">
    <name type="scientific">Vanrija albida</name>
    <dbReference type="NCBI Taxonomy" id="181172"/>
    <lineage>
        <taxon>Eukaryota</taxon>
        <taxon>Fungi</taxon>
        <taxon>Dikarya</taxon>
        <taxon>Basidiomycota</taxon>
        <taxon>Agaricomycotina</taxon>
        <taxon>Tremellomycetes</taxon>
        <taxon>Trichosporonales</taxon>
        <taxon>Trichosporonaceae</taxon>
        <taxon>Vanrija</taxon>
    </lineage>
</organism>
<evidence type="ECO:0000313" key="3">
    <source>
        <dbReference type="Proteomes" id="UP001565368"/>
    </source>
</evidence>
<dbReference type="InterPro" id="IPR013869">
    <property type="entry name" value="DUF1757"/>
</dbReference>
<evidence type="ECO:0000313" key="2">
    <source>
        <dbReference type="EMBL" id="KAL1412098.1"/>
    </source>
</evidence>
<gene>
    <name evidence="2" type="ORF">Q8F55_003095</name>
</gene>
<dbReference type="Pfam" id="PF08560">
    <property type="entry name" value="DUF1757"/>
    <property type="match status" value="1"/>
</dbReference>
<sequence>MATSSNPAFAKLDPFTQIVLHSALKVAQAGSMVIPPAWIVWTAARRNPFSVRRLMRVSTGSVVLGGAAGGGIAYMRLQIEPRDKIEDRCYRLARNRGQVRTDDYSVIGSVLGAIVTPTIFLNRAPLPMLVLGGASLGLGAGVWTHIIQSLTKGEDVSPDAMVPEVVEVTNIIVPDGKADGKKA</sequence>
<keyword evidence="1" id="KW-1133">Transmembrane helix</keyword>
<proteinExistence type="predicted"/>
<evidence type="ECO:0000256" key="1">
    <source>
        <dbReference type="SAM" id="Phobius"/>
    </source>
</evidence>
<comment type="caution">
    <text evidence="2">The sequence shown here is derived from an EMBL/GenBank/DDBJ whole genome shotgun (WGS) entry which is preliminary data.</text>
</comment>
<name>A0ABR3QCJ6_9TREE</name>